<dbReference type="EMBL" id="CAKLBY020000111">
    <property type="protein sequence ID" value="CAK7927560.1"/>
    <property type="molecule type" value="Genomic_DNA"/>
</dbReference>
<evidence type="ECO:0000313" key="3">
    <source>
        <dbReference type="EMBL" id="CAK7927560.1"/>
    </source>
</evidence>
<sequence length="231" mass="24404">MVWAVATAVYPARAGRSIATCPNRSSSLAAVVASSSPSETSWLLLLSSSGSPGPRVEPRTREVKTTSVSPSVPRLGSNYAALLCLAATVAGAVALHILHVLKRYPVGQRNDRPAGYANNRSSVLGAAAGEQARGEMHEANRHAEKAYAALETPAGSAESKPAWGEAPRRVVLIIFANIVDPYTEIKYRSEVSFTGTNGGGRPLGLFPVIDGTQNQDWRPGGLVRAREFGAR</sequence>
<accession>A0AAV1TZ75</accession>
<name>A0AAV1TZ75_9STRA</name>
<organism evidence="3 4">
    <name type="scientific">Peronospora matthiolae</name>
    <dbReference type="NCBI Taxonomy" id="2874970"/>
    <lineage>
        <taxon>Eukaryota</taxon>
        <taxon>Sar</taxon>
        <taxon>Stramenopiles</taxon>
        <taxon>Oomycota</taxon>
        <taxon>Peronosporomycetes</taxon>
        <taxon>Peronosporales</taxon>
        <taxon>Peronosporaceae</taxon>
        <taxon>Peronospora</taxon>
    </lineage>
</organism>
<proteinExistence type="predicted"/>
<feature type="transmembrane region" description="Helical" evidence="2">
    <location>
        <begin position="79"/>
        <end position="101"/>
    </location>
</feature>
<evidence type="ECO:0000256" key="1">
    <source>
        <dbReference type="SAM" id="MobiDB-lite"/>
    </source>
</evidence>
<feature type="region of interest" description="Disordered" evidence="1">
    <location>
        <begin position="49"/>
        <end position="69"/>
    </location>
</feature>
<evidence type="ECO:0000256" key="2">
    <source>
        <dbReference type="SAM" id="Phobius"/>
    </source>
</evidence>
<protein>
    <submittedName>
        <fullName evidence="3">Uncharacterized protein</fullName>
    </submittedName>
</protein>
<keyword evidence="2" id="KW-0472">Membrane</keyword>
<evidence type="ECO:0000313" key="4">
    <source>
        <dbReference type="Proteomes" id="UP001162060"/>
    </source>
</evidence>
<gene>
    <name evidence="3" type="ORF">PM001_LOCUS12710</name>
</gene>
<keyword evidence="2" id="KW-0812">Transmembrane</keyword>
<reference evidence="3" key="1">
    <citation type="submission" date="2024-01" db="EMBL/GenBank/DDBJ databases">
        <authorList>
            <person name="Webb A."/>
        </authorList>
    </citation>
    <scope>NUCLEOTIDE SEQUENCE</scope>
    <source>
        <strain evidence="3">Pm1</strain>
    </source>
</reference>
<dbReference type="Proteomes" id="UP001162060">
    <property type="component" value="Unassembled WGS sequence"/>
</dbReference>
<dbReference type="AlphaFoldDB" id="A0AAV1TZ75"/>
<comment type="caution">
    <text evidence="3">The sequence shown here is derived from an EMBL/GenBank/DDBJ whole genome shotgun (WGS) entry which is preliminary data.</text>
</comment>
<keyword evidence="2" id="KW-1133">Transmembrane helix</keyword>